<organism evidence="3 4">
    <name type="scientific">Tothia fuscella</name>
    <dbReference type="NCBI Taxonomy" id="1048955"/>
    <lineage>
        <taxon>Eukaryota</taxon>
        <taxon>Fungi</taxon>
        <taxon>Dikarya</taxon>
        <taxon>Ascomycota</taxon>
        <taxon>Pezizomycotina</taxon>
        <taxon>Dothideomycetes</taxon>
        <taxon>Pleosporomycetidae</taxon>
        <taxon>Venturiales</taxon>
        <taxon>Cylindrosympodiaceae</taxon>
        <taxon>Tothia</taxon>
    </lineage>
</organism>
<dbReference type="Gene3D" id="3.40.50.1820">
    <property type="entry name" value="alpha/beta hydrolase"/>
    <property type="match status" value="1"/>
</dbReference>
<keyword evidence="1" id="KW-0378">Hydrolase</keyword>
<dbReference type="Pfam" id="PF01083">
    <property type="entry name" value="Cutinase"/>
    <property type="match status" value="1"/>
</dbReference>
<dbReference type="SMART" id="SM01110">
    <property type="entry name" value="Cutinase"/>
    <property type="match status" value="1"/>
</dbReference>
<dbReference type="InterPro" id="IPR000675">
    <property type="entry name" value="Cutinase/axe"/>
</dbReference>
<feature type="non-terminal residue" evidence="3">
    <location>
        <position position="1"/>
    </location>
</feature>
<dbReference type="PANTHER" id="PTHR33630">
    <property type="entry name" value="CUTINASE RV1984C-RELATED-RELATED"/>
    <property type="match status" value="1"/>
</dbReference>
<keyword evidence="4" id="KW-1185">Reference proteome</keyword>
<name>A0A9P4P2N5_9PEZI</name>
<gene>
    <name evidence="3" type="ORF">EJ08DRAFT_550731</name>
</gene>
<dbReference type="EMBL" id="MU007011">
    <property type="protein sequence ID" value="KAF2436200.1"/>
    <property type="molecule type" value="Genomic_DNA"/>
</dbReference>
<dbReference type="PANTHER" id="PTHR33630:SF9">
    <property type="entry name" value="CUTINASE 4"/>
    <property type="match status" value="1"/>
</dbReference>
<accession>A0A9P4P2N5</accession>
<dbReference type="GO" id="GO:0052689">
    <property type="term" value="F:carboxylic ester hydrolase activity"/>
    <property type="evidence" value="ECO:0007669"/>
    <property type="project" value="UniProtKB-ARBA"/>
</dbReference>
<dbReference type="SUPFAM" id="SSF53474">
    <property type="entry name" value="alpha/beta-Hydrolases"/>
    <property type="match status" value="1"/>
</dbReference>
<reference evidence="3" key="1">
    <citation type="journal article" date="2020" name="Stud. Mycol.">
        <title>101 Dothideomycetes genomes: a test case for predicting lifestyles and emergence of pathogens.</title>
        <authorList>
            <person name="Haridas S."/>
            <person name="Albert R."/>
            <person name="Binder M."/>
            <person name="Bloem J."/>
            <person name="Labutti K."/>
            <person name="Salamov A."/>
            <person name="Andreopoulos B."/>
            <person name="Baker S."/>
            <person name="Barry K."/>
            <person name="Bills G."/>
            <person name="Bluhm B."/>
            <person name="Cannon C."/>
            <person name="Castanera R."/>
            <person name="Culley D."/>
            <person name="Daum C."/>
            <person name="Ezra D."/>
            <person name="Gonzalez J."/>
            <person name="Henrissat B."/>
            <person name="Kuo A."/>
            <person name="Liang C."/>
            <person name="Lipzen A."/>
            <person name="Lutzoni F."/>
            <person name="Magnuson J."/>
            <person name="Mondo S."/>
            <person name="Nolan M."/>
            <person name="Ohm R."/>
            <person name="Pangilinan J."/>
            <person name="Park H.-J."/>
            <person name="Ramirez L."/>
            <person name="Alfaro M."/>
            <person name="Sun H."/>
            <person name="Tritt A."/>
            <person name="Yoshinaga Y."/>
            <person name="Zwiers L.-H."/>
            <person name="Turgeon B."/>
            <person name="Goodwin S."/>
            <person name="Spatafora J."/>
            <person name="Crous P."/>
            <person name="Grigoriev I."/>
        </authorList>
    </citation>
    <scope>NUCLEOTIDE SEQUENCE</scope>
    <source>
        <strain evidence="3">CBS 130266</strain>
    </source>
</reference>
<evidence type="ECO:0000313" key="3">
    <source>
        <dbReference type="EMBL" id="KAF2436200.1"/>
    </source>
</evidence>
<evidence type="ECO:0000256" key="1">
    <source>
        <dbReference type="ARBA" id="ARBA00022801"/>
    </source>
</evidence>
<protein>
    <submittedName>
        <fullName evidence="3">Alpha/beta-hydrolase</fullName>
    </submittedName>
</protein>
<dbReference type="OrthoDB" id="2586582at2759"/>
<feature type="non-terminal residue" evidence="3">
    <location>
        <position position="200"/>
    </location>
</feature>
<dbReference type="AlphaFoldDB" id="A0A9P4P2N5"/>
<proteinExistence type="predicted"/>
<dbReference type="Proteomes" id="UP000800235">
    <property type="component" value="Unassembled WGS sequence"/>
</dbReference>
<evidence type="ECO:0000313" key="4">
    <source>
        <dbReference type="Proteomes" id="UP000800235"/>
    </source>
</evidence>
<dbReference type="InterPro" id="IPR029058">
    <property type="entry name" value="AB_hydrolase_fold"/>
</dbReference>
<comment type="caution">
    <text evidence="3">The sequence shown here is derived from an EMBL/GenBank/DDBJ whole genome shotgun (WGS) entry which is preliminary data.</text>
</comment>
<evidence type="ECO:0000256" key="2">
    <source>
        <dbReference type="ARBA" id="ARBA00023157"/>
    </source>
</evidence>
<sequence>ACPQNHIIAARGSLEPPGPGSLITLAEKVMQQNPGTTMDSIVYPATIENYDVSSTAGTAAVEQQLSTFVQKCPSSKVVMMGFSQGAQIVGDALGGGGIQGISKSSAPVGRAFSSQVTAVVMYGDPRHVVQAPFNVGTATKDGIFPRSMNQTLNAFAAMTKAFCNDRDPFCASGDELAVHLAYPREFDTMAAAFVTSRLQG</sequence>
<keyword evidence="2" id="KW-1015">Disulfide bond</keyword>